<gene>
    <name evidence="10" type="primary">ppiD</name>
    <name evidence="10" type="ORF">BWY41_00871</name>
</gene>
<feature type="region of interest" description="Disordered" evidence="7">
    <location>
        <begin position="330"/>
        <end position="367"/>
    </location>
</feature>
<evidence type="ECO:0000259" key="9">
    <source>
        <dbReference type="PROSITE" id="PS50198"/>
    </source>
</evidence>
<dbReference type="EMBL" id="MWBQ01000053">
    <property type="protein sequence ID" value="OQA59330.1"/>
    <property type="molecule type" value="Genomic_DNA"/>
</dbReference>
<comment type="catalytic activity">
    <reaction evidence="1">
        <text>[protein]-peptidylproline (omega=180) = [protein]-peptidylproline (omega=0)</text>
        <dbReference type="Rhea" id="RHEA:16237"/>
        <dbReference type="Rhea" id="RHEA-COMP:10747"/>
        <dbReference type="Rhea" id="RHEA-COMP:10748"/>
        <dbReference type="ChEBI" id="CHEBI:83833"/>
        <dbReference type="ChEBI" id="CHEBI:83834"/>
        <dbReference type="EC" id="5.2.1.8"/>
    </reaction>
</comment>
<evidence type="ECO:0000256" key="1">
    <source>
        <dbReference type="ARBA" id="ARBA00000971"/>
    </source>
</evidence>
<dbReference type="InterPro" id="IPR027304">
    <property type="entry name" value="Trigger_fact/SurA_dom_sf"/>
</dbReference>
<evidence type="ECO:0000256" key="3">
    <source>
        <dbReference type="ARBA" id="ARBA00022729"/>
    </source>
</evidence>
<feature type="domain" description="PpiC" evidence="9">
    <location>
        <begin position="186"/>
        <end position="277"/>
    </location>
</feature>
<dbReference type="GO" id="GO:0003755">
    <property type="term" value="F:peptidyl-prolyl cis-trans isomerase activity"/>
    <property type="evidence" value="ECO:0007669"/>
    <property type="project" value="UniProtKB-KW"/>
</dbReference>
<dbReference type="Proteomes" id="UP000485569">
    <property type="component" value="Unassembled WGS sequence"/>
</dbReference>
<feature type="compositionally biased region" description="Polar residues" evidence="7">
    <location>
        <begin position="334"/>
        <end position="344"/>
    </location>
</feature>
<feature type="transmembrane region" description="Helical" evidence="8">
    <location>
        <begin position="12"/>
        <end position="29"/>
    </location>
</feature>
<dbReference type="PROSITE" id="PS50198">
    <property type="entry name" value="PPIC_PPIASE_2"/>
    <property type="match status" value="1"/>
</dbReference>
<dbReference type="Gene3D" id="3.10.50.40">
    <property type="match status" value="1"/>
</dbReference>
<evidence type="ECO:0000256" key="8">
    <source>
        <dbReference type="SAM" id="Phobius"/>
    </source>
</evidence>
<evidence type="ECO:0000256" key="6">
    <source>
        <dbReference type="PROSITE-ProRule" id="PRU00278"/>
    </source>
</evidence>
<name>A0A1V5SXS6_9BACT</name>
<evidence type="ECO:0000313" key="10">
    <source>
        <dbReference type="EMBL" id="OQA59330.1"/>
    </source>
</evidence>
<dbReference type="PANTHER" id="PTHR47245">
    <property type="entry name" value="PEPTIDYLPROLYL ISOMERASE"/>
    <property type="match status" value="1"/>
</dbReference>
<accession>A0A1V5SXS6</accession>
<dbReference type="InterPro" id="IPR050245">
    <property type="entry name" value="PrsA_foldase"/>
</dbReference>
<dbReference type="Gene3D" id="1.10.4030.10">
    <property type="entry name" value="Porin chaperone SurA, peptide-binding domain"/>
    <property type="match status" value="1"/>
</dbReference>
<keyword evidence="8" id="KW-0472">Membrane</keyword>
<proteinExistence type="predicted"/>
<keyword evidence="3" id="KW-0732">Signal</keyword>
<dbReference type="SUPFAM" id="SSF109998">
    <property type="entry name" value="Triger factor/SurA peptide-binding domain-like"/>
    <property type="match status" value="1"/>
</dbReference>
<evidence type="ECO:0000256" key="4">
    <source>
        <dbReference type="ARBA" id="ARBA00023110"/>
    </source>
</evidence>
<dbReference type="PANTHER" id="PTHR47245:SF1">
    <property type="entry name" value="FOLDASE PROTEIN PRSA"/>
    <property type="match status" value="1"/>
</dbReference>
<dbReference type="Pfam" id="PF13624">
    <property type="entry name" value="SurA_N_3"/>
    <property type="match status" value="1"/>
</dbReference>
<reference evidence="10" key="1">
    <citation type="submission" date="2017-02" db="EMBL/GenBank/DDBJ databases">
        <title>Delving into the versatile metabolic prowess of the omnipresent phylum Bacteroidetes.</title>
        <authorList>
            <person name="Nobu M.K."/>
            <person name="Mei R."/>
            <person name="Narihiro T."/>
            <person name="Kuroda K."/>
            <person name="Liu W.-T."/>
        </authorList>
    </citation>
    <scope>NUCLEOTIDE SEQUENCE</scope>
    <source>
        <strain evidence="10">ADurb.Bin276</strain>
    </source>
</reference>
<sequence length="367" mass="41893">MLRGLRKNLDVIIIIIVVAFVFTIFYGTFSRRSQNPSQSAAAAATVNNTVITIYDLENQFRNFISQFDNKYLNELDEQGINYLKRLTLESMINNELLHQEAKSRKIKVNNNDINTRLNEIKANFPSDREFQNYLQYNGIRINDMRESIKRDLMITHLTNSLYESIVIPPEDINNYYEENKSLFSTPTQYHLNQMTFPSQEEAEKVYKRISLGEDFSNLAKLNSIDTYASQGGDAGWISENALPNEAKDSIIELKDKLGSVTPIVKVGNNYQFFKLIETKPAEEKTLEESQEEIKVILENEQKRVKLEHLVAEIRNKSKIEYSESILASGIVSEPSPTEPLQSENPAAPLPESSEPTEIPDVTSTLNP</sequence>
<dbReference type="SUPFAM" id="SSF54534">
    <property type="entry name" value="FKBP-like"/>
    <property type="match status" value="1"/>
</dbReference>
<dbReference type="AlphaFoldDB" id="A0A1V5SXS6"/>
<keyword evidence="8" id="KW-0812">Transmembrane</keyword>
<comment type="caution">
    <text evidence="10">The sequence shown here is derived from an EMBL/GenBank/DDBJ whole genome shotgun (WGS) entry which is preliminary data.</text>
</comment>
<organism evidence="10">
    <name type="scientific">Candidatus Atribacter allofermentans</name>
    <dbReference type="NCBI Taxonomy" id="1852833"/>
    <lineage>
        <taxon>Bacteria</taxon>
        <taxon>Pseudomonadati</taxon>
        <taxon>Atribacterota</taxon>
        <taxon>Atribacteria</taxon>
        <taxon>Atribacterales</taxon>
        <taxon>Atribacteraceae</taxon>
        <taxon>Atribacter</taxon>
    </lineage>
</organism>
<evidence type="ECO:0000256" key="5">
    <source>
        <dbReference type="ARBA" id="ARBA00023235"/>
    </source>
</evidence>
<evidence type="ECO:0000256" key="7">
    <source>
        <dbReference type="SAM" id="MobiDB-lite"/>
    </source>
</evidence>
<dbReference type="InterPro" id="IPR046357">
    <property type="entry name" value="PPIase_dom_sf"/>
</dbReference>
<keyword evidence="4 6" id="KW-0697">Rotamase</keyword>
<dbReference type="InterPro" id="IPR000297">
    <property type="entry name" value="PPIase_PpiC"/>
</dbReference>
<protein>
    <recommendedName>
        <fullName evidence="2">peptidylprolyl isomerase</fullName>
        <ecNumber evidence="2">5.2.1.8</ecNumber>
    </recommendedName>
</protein>
<dbReference type="Pfam" id="PF13145">
    <property type="entry name" value="Rotamase_2"/>
    <property type="match status" value="1"/>
</dbReference>
<evidence type="ECO:0000256" key="2">
    <source>
        <dbReference type="ARBA" id="ARBA00013194"/>
    </source>
</evidence>
<keyword evidence="5 6" id="KW-0413">Isomerase</keyword>
<dbReference type="EC" id="5.2.1.8" evidence="2"/>
<keyword evidence="8" id="KW-1133">Transmembrane helix</keyword>